<dbReference type="Pfam" id="PF12584">
    <property type="entry name" value="TRAPPC10"/>
    <property type="match status" value="1"/>
</dbReference>
<feature type="domain" description="TRAPPC10/Trs130 C-terminal" evidence="5">
    <location>
        <begin position="1371"/>
        <end position="1558"/>
    </location>
</feature>
<evidence type="ECO:0000313" key="8">
    <source>
        <dbReference type="EMBL" id="KAK0712894.1"/>
    </source>
</evidence>
<dbReference type="InterPro" id="IPR045126">
    <property type="entry name" value="TRAPPC10/Trs130"/>
</dbReference>
<dbReference type="InterPro" id="IPR055505">
    <property type="entry name" value="DUF7077"/>
</dbReference>
<keyword evidence="9" id="KW-1185">Reference proteome</keyword>
<dbReference type="GO" id="GO:1990071">
    <property type="term" value="C:TRAPPII protein complex"/>
    <property type="evidence" value="ECO:0007669"/>
    <property type="project" value="InterPro"/>
</dbReference>
<evidence type="ECO:0000259" key="6">
    <source>
        <dbReference type="Pfam" id="PF23036"/>
    </source>
</evidence>
<name>A0AA40DQY7_9PEZI</name>
<evidence type="ECO:0000256" key="2">
    <source>
        <dbReference type="ARBA" id="ARBA00022448"/>
    </source>
</evidence>
<evidence type="ECO:0000256" key="3">
    <source>
        <dbReference type="ARBA" id="ARBA00023034"/>
    </source>
</evidence>
<dbReference type="PANTHER" id="PTHR13251">
    <property type="entry name" value="EPILEPSY HOLOPROSENCEPHALY CANDIDATE 1/TMEM1"/>
    <property type="match status" value="1"/>
</dbReference>
<evidence type="ECO:0000256" key="1">
    <source>
        <dbReference type="ARBA" id="ARBA00004555"/>
    </source>
</evidence>
<dbReference type="Proteomes" id="UP001172101">
    <property type="component" value="Unassembled WGS sequence"/>
</dbReference>
<protein>
    <submittedName>
        <fullName evidence="8">Trafficking protein particle complex subunit 10</fullName>
    </submittedName>
</protein>
<gene>
    <name evidence="8" type="ORF">B0T26DRAFT_753071</name>
</gene>
<feature type="domain" description="TRAPPC10/Trs130 N-terminal" evidence="6">
    <location>
        <begin position="142"/>
        <end position="260"/>
    </location>
</feature>
<keyword evidence="3" id="KW-0333">Golgi apparatus</keyword>
<dbReference type="GO" id="GO:0034498">
    <property type="term" value="P:early endosome to Golgi transport"/>
    <property type="evidence" value="ECO:0007669"/>
    <property type="project" value="TreeGrafter"/>
</dbReference>
<dbReference type="Pfam" id="PF23274">
    <property type="entry name" value="DUF7077"/>
    <property type="match status" value="1"/>
</dbReference>
<comment type="subcellular location">
    <subcellularLocation>
        <location evidence="1">Golgi apparatus</location>
    </subcellularLocation>
</comment>
<dbReference type="PANTHER" id="PTHR13251:SF3">
    <property type="entry name" value="TRAFFICKING PROTEIN PARTICLE COMPLEX SUBUNIT 10"/>
    <property type="match status" value="1"/>
</dbReference>
<reference evidence="8" key="1">
    <citation type="submission" date="2023-06" db="EMBL/GenBank/DDBJ databases">
        <title>Genome-scale phylogeny and comparative genomics of the fungal order Sordariales.</title>
        <authorList>
            <consortium name="Lawrence Berkeley National Laboratory"/>
            <person name="Hensen N."/>
            <person name="Bonometti L."/>
            <person name="Westerberg I."/>
            <person name="Brannstrom I.O."/>
            <person name="Guillou S."/>
            <person name="Cros-Aarteil S."/>
            <person name="Calhoun S."/>
            <person name="Haridas S."/>
            <person name="Kuo A."/>
            <person name="Mondo S."/>
            <person name="Pangilinan J."/>
            <person name="Riley R."/>
            <person name="LaButti K."/>
            <person name="Andreopoulos B."/>
            <person name="Lipzen A."/>
            <person name="Chen C."/>
            <person name="Yanf M."/>
            <person name="Daum C."/>
            <person name="Ng V."/>
            <person name="Clum A."/>
            <person name="Steindorff A."/>
            <person name="Ohm R."/>
            <person name="Martin F."/>
            <person name="Silar P."/>
            <person name="Natvig D."/>
            <person name="Lalanne C."/>
            <person name="Gautier V."/>
            <person name="Ament-velasquez S.L."/>
            <person name="Kruys A."/>
            <person name="Hutchinson M.I."/>
            <person name="Powell A.J."/>
            <person name="Barry K."/>
            <person name="Miller A.N."/>
            <person name="Grigoriev I.V."/>
            <person name="Debuchy R."/>
            <person name="Gladieux P."/>
            <person name="Thoren M.H."/>
            <person name="Johannesson H."/>
        </authorList>
    </citation>
    <scope>NUCLEOTIDE SEQUENCE</scope>
    <source>
        <strain evidence="8">SMH2392-1A</strain>
    </source>
</reference>
<feature type="domain" description="DUF7077" evidence="7">
    <location>
        <begin position="1038"/>
        <end position="1157"/>
    </location>
</feature>
<dbReference type="InterPro" id="IPR022233">
    <property type="entry name" value="TRAPPC10/Trs130_C"/>
</dbReference>
<feature type="region of interest" description="Disordered" evidence="4">
    <location>
        <begin position="721"/>
        <end position="741"/>
    </location>
</feature>
<dbReference type="GeneID" id="85328884"/>
<sequence length="1594" mass="175140">MEQPSSSSKVTVEYFDPHDVYKLLAPGLIPRLPLRDLNWQSHAGPVRSIHTLHVEIVPTGTDYSQLLSPLTPNHPQLAPPSVTVATTAAGTPNPTAPAESLAIRDDGFQNTPVGGRSASIEQTETMGPTLRPPGAAVPKERRHQIPGLRRTPYLKILLVRCDDNDAYKSTTRAEVREWLKENTPVSQGKLVNNAENHDAFEWMIIHVVLPNTVAATQPRMTGGKAPDSSSDITKTAASRWRGGSNTLLEKMRSDFNSSSKNAVDRVRQIRIGINDVPYDLLPRVVPAVPTGYQETEQDSENAWADLIGKIKELILSSFDTRVTQYEEDIKERDGQRSLPGWNFCTFFILKEGLARGFESVGLVEDALVVYDELSVGLDAIIQAQAIAGSAEAHGGALLSYTEELKKAAQRAMRQISRGNMEFDEEEAVDLQSSEKGRADLFDRIPISATRKQYRELILANNVSLFDFRCYIFARQMSLLLRLGNASSTREELLAKLRELQELVPRGVAPRAPPPKVTDESENLLHLAEICRRTLEFVPAVSQVSRRDLMSALTSAKRGEGAGDAEPAVVDPILSEVVDNIVASFAFSIAQQILAQTSTKALPIPPSTFPEPGGQEPKASIPEPKTMIHPARSTSLYIRAGQNPPLSPIGFPGPGRRSSLPEGDAATPYLKAGLEELAARRAELYALSRNILEECGKKRGWSDGWSSVPVVGESGVADMEDISLDDGEDKKEPTPESNVRSPASIAGLDNELLRTALDNKDDFYRLYETLTDKSLRHYTVASHDHSVQANMADLAVLKFHLGEFGEAAFYFYRVIPFFGEGGWSLLELSMLVMYARCLKKLQRMDDYVNKALRQLLSKAAAAELERLQQKSRFRVAERAKKQFPEASAISGFLTDLLTVSATLEQEVTIPLVSFFGNVELDGPPVYDDNQDSFSLFLKLHSLVVDEFEADTISLRITSPSAGGNREIWLQAKGPVTIKPGRNKVELQSTAMIAGSYEVDEIRLSSSNMRLHYERTVGEPVGKLSTVLRSPRVTLHQRTSTLDARLTATKDIQLDKNNSLDLEVLTGWNTVTSCEVKIKAATGGLRLLIAETVALGPLQLLKRSEGGSFTFGAVPANESVRLRFPFTVEHELLTVAIKVEVDYSTDRGSFTFSRTLSVPIALELAVNVQDVFKHDALFSRFTVSTASASPLRVFMSELVGSEIFESHFGMPPSHPIVVFPKQPASLLYKITRKPGSKLAPKTKRTLYLRIYYSVLSQEIEALFERTLNEDLGKTPLREYSKLVVAQVLSWVKTGLSPYELEKAALLGELQTSMLGDVKWDKQFPGFESTLGPQGESLPTELASFVLDWLKTHPKLLLPHPEPASVQPNSIIIPVDVPPITIVHTADIDTTPKHVDQSANSQVQDPIGSLTNNEGHPTVCINQLLPATLHLRWTRRWDTSGAESVQGKTAPIARSRDLEFGYEITAPADTWLLGGRRKGHFVIPAMSDLENDADLTSTPETEADIPLLLVPLREGWLPYPSVEIREVRGSIGGEEDGLGLSIGHGHCETDYRNLGETINVISDRSRVTLSLDASGLGGGPLVLESERSGLGGGRAVV</sequence>
<dbReference type="Pfam" id="PF23036">
    <property type="entry name" value="TRAPPC10_1st"/>
    <property type="match status" value="2"/>
</dbReference>
<dbReference type="RefSeq" id="XP_060294217.1">
    <property type="nucleotide sequence ID" value="XM_060445614.1"/>
</dbReference>
<accession>A0AA40DQY7</accession>
<evidence type="ECO:0000259" key="5">
    <source>
        <dbReference type="Pfam" id="PF12584"/>
    </source>
</evidence>
<keyword evidence="2" id="KW-0813">Transport</keyword>
<comment type="caution">
    <text evidence="8">The sequence shown here is derived from an EMBL/GenBank/DDBJ whole genome shotgun (WGS) entry which is preliminary data.</text>
</comment>
<dbReference type="EMBL" id="JAUIRO010000005">
    <property type="protein sequence ID" value="KAK0712894.1"/>
    <property type="molecule type" value="Genomic_DNA"/>
</dbReference>
<dbReference type="GO" id="GO:0006891">
    <property type="term" value="P:intra-Golgi vesicle-mediated transport"/>
    <property type="evidence" value="ECO:0007669"/>
    <property type="project" value="TreeGrafter"/>
</dbReference>
<dbReference type="Pfam" id="PF24965">
    <property type="entry name" value="TRS130_4HB"/>
    <property type="match status" value="1"/>
</dbReference>
<feature type="region of interest" description="Disordered" evidence="4">
    <location>
        <begin position="603"/>
        <end position="625"/>
    </location>
</feature>
<proteinExistence type="predicted"/>
<evidence type="ECO:0000259" key="7">
    <source>
        <dbReference type="Pfam" id="PF23274"/>
    </source>
</evidence>
<feature type="domain" description="TRAPPC10/Trs130 N-terminal" evidence="6">
    <location>
        <begin position="294"/>
        <end position="486"/>
    </location>
</feature>
<evidence type="ECO:0000256" key="4">
    <source>
        <dbReference type="SAM" id="MobiDB-lite"/>
    </source>
</evidence>
<organism evidence="8 9">
    <name type="scientific">Lasiosphaeria miniovina</name>
    <dbReference type="NCBI Taxonomy" id="1954250"/>
    <lineage>
        <taxon>Eukaryota</taxon>
        <taxon>Fungi</taxon>
        <taxon>Dikarya</taxon>
        <taxon>Ascomycota</taxon>
        <taxon>Pezizomycotina</taxon>
        <taxon>Sordariomycetes</taxon>
        <taxon>Sordariomycetidae</taxon>
        <taxon>Sordariales</taxon>
        <taxon>Lasiosphaeriaceae</taxon>
        <taxon>Lasiosphaeria</taxon>
    </lineage>
</organism>
<dbReference type="GO" id="GO:0005829">
    <property type="term" value="C:cytosol"/>
    <property type="evidence" value="ECO:0007669"/>
    <property type="project" value="GOC"/>
</dbReference>
<evidence type="ECO:0000313" key="9">
    <source>
        <dbReference type="Proteomes" id="UP001172101"/>
    </source>
</evidence>
<dbReference type="InterPro" id="IPR056913">
    <property type="entry name" value="TRAPPC10/Trs130_N"/>
</dbReference>